<dbReference type="AlphaFoldDB" id="A0A162MT43"/>
<sequence>MIAAVVPAKNEEGRISKVLINLIKIGVDIIITVINGSTDNTLYEVQKLSTSFAGIIKIIHFKEALGYDVPKAIGAYTAYKEGAECVIFVDGDMEGRMNCKLKALIKSILKEKVDLSLTRFYPDYLKENRLSLELYYYKRLFNETLNLYHKVYTAIPSHGPHAVSRKFLQSVDYSYFAIPPLESVFAVKEGLKVAAPSIMRVEEPGSKLRGFSHAKKMADTIIGDIIEALNFYKGLPRTRVINNKEYTGYNSERRFDILKNFIS</sequence>
<reference evidence="2 3" key="1">
    <citation type="submission" date="2015-12" db="EMBL/GenBank/DDBJ databases">
        <title>Draft genome of Thermovenabulum gondwanense isolated from a red thermophilic microbial mat colonisisng an outflow channel of a bore well.</title>
        <authorList>
            <person name="Patel B.K."/>
        </authorList>
    </citation>
    <scope>NUCLEOTIDE SEQUENCE [LARGE SCALE GENOMIC DNA]</scope>
    <source>
        <strain evidence="2 3">R270</strain>
    </source>
</reference>
<dbReference type="STRING" id="520767.ATZ99_05610"/>
<dbReference type="EMBL" id="LOHZ01000022">
    <property type="protein sequence ID" value="KYO67275.1"/>
    <property type="molecule type" value="Genomic_DNA"/>
</dbReference>
<dbReference type="Proteomes" id="UP000075737">
    <property type="component" value="Unassembled WGS sequence"/>
</dbReference>
<proteinExistence type="predicted"/>
<keyword evidence="3" id="KW-1185">Reference proteome</keyword>
<feature type="domain" description="Glycosyltransferase 2-like" evidence="1">
    <location>
        <begin position="5"/>
        <end position="166"/>
    </location>
</feature>
<dbReference type="InterPro" id="IPR029044">
    <property type="entry name" value="Nucleotide-diphossugar_trans"/>
</dbReference>
<organism evidence="2 3">
    <name type="scientific">Thermovenabulum gondwanense</name>
    <dbReference type="NCBI Taxonomy" id="520767"/>
    <lineage>
        <taxon>Bacteria</taxon>
        <taxon>Bacillati</taxon>
        <taxon>Bacillota</taxon>
        <taxon>Clostridia</taxon>
        <taxon>Thermosediminibacterales</taxon>
        <taxon>Thermosediminibacteraceae</taxon>
        <taxon>Thermovenabulum</taxon>
    </lineage>
</organism>
<evidence type="ECO:0000313" key="2">
    <source>
        <dbReference type="EMBL" id="KYO67275.1"/>
    </source>
</evidence>
<dbReference type="InterPro" id="IPR001173">
    <property type="entry name" value="Glyco_trans_2-like"/>
</dbReference>
<dbReference type="SUPFAM" id="SSF53448">
    <property type="entry name" value="Nucleotide-diphospho-sugar transferases"/>
    <property type="match status" value="1"/>
</dbReference>
<evidence type="ECO:0000313" key="3">
    <source>
        <dbReference type="Proteomes" id="UP000075737"/>
    </source>
</evidence>
<comment type="caution">
    <text evidence="2">The sequence shown here is derived from an EMBL/GenBank/DDBJ whole genome shotgun (WGS) entry which is preliminary data.</text>
</comment>
<dbReference type="OrthoDB" id="2902148at2"/>
<dbReference type="RefSeq" id="WP_068747733.1">
    <property type="nucleotide sequence ID" value="NZ_LOHZ01000022.1"/>
</dbReference>
<protein>
    <recommendedName>
        <fullName evidence="1">Glycosyltransferase 2-like domain-containing protein</fullName>
    </recommendedName>
</protein>
<name>A0A162MT43_9FIRM</name>
<evidence type="ECO:0000259" key="1">
    <source>
        <dbReference type="Pfam" id="PF00535"/>
    </source>
</evidence>
<dbReference type="Pfam" id="PF00535">
    <property type="entry name" value="Glycos_transf_2"/>
    <property type="match status" value="1"/>
</dbReference>
<accession>A0A162MT43</accession>
<gene>
    <name evidence="2" type="ORF">ATZ99_05610</name>
</gene>
<dbReference type="Gene3D" id="3.90.550.10">
    <property type="entry name" value="Spore Coat Polysaccharide Biosynthesis Protein SpsA, Chain A"/>
    <property type="match status" value="1"/>
</dbReference>